<reference evidence="13 14" key="1">
    <citation type="submission" date="2017-06" db="EMBL/GenBank/DDBJ databases">
        <authorList>
            <person name="Kim H.J."/>
            <person name="Triplett B.A."/>
        </authorList>
    </citation>
    <scope>NUCLEOTIDE SEQUENCE [LARGE SCALE GENOMIC DNA]</scope>
    <source>
        <strain evidence="13 14">DS15</strain>
    </source>
</reference>
<accession>A0A239DBN5</accession>
<keyword evidence="7 11" id="KW-0573">Peptidoglycan synthesis</keyword>
<proteinExistence type="inferred from homology"/>
<dbReference type="GO" id="GO:0005886">
    <property type="term" value="C:plasma membrane"/>
    <property type="evidence" value="ECO:0007669"/>
    <property type="project" value="UniProtKB-SubCell"/>
</dbReference>
<dbReference type="PANTHER" id="PTHR30400">
    <property type="entry name" value="MONOFUNCTIONAL BIOSYNTHETIC PEPTIDOGLYCAN TRANSGLYCOSYLASE"/>
    <property type="match status" value="1"/>
</dbReference>
<dbReference type="AlphaFoldDB" id="A0A239DBN5"/>
<dbReference type="GO" id="GO:0009274">
    <property type="term" value="C:peptidoglycan-based cell wall"/>
    <property type="evidence" value="ECO:0007669"/>
    <property type="project" value="InterPro"/>
</dbReference>
<dbReference type="OrthoDB" id="9766909at2"/>
<dbReference type="NCBIfam" id="TIGR02070">
    <property type="entry name" value="mono_pep_trsgly"/>
    <property type="match status" value="1"/>
</dbReference>
<evidence type="ECO:0000256" key="6">
    <source>
        <dbReference type="ARBA" id="ARBA00022960"/>
    </source>
</evidence>
<keyword evidence="1 11" id="KW-1003">Cell membrane</keyword>
<dbReference type="GO" id="GO:0008360">
    <property type="term" value="P:regulation of cell shape"/>
    <property type="evidence" value="ECO:0007669"/>
    <property type="project" value="UniProtKB-KW"/>
</dbReference>
<comment type="similarity">
    <text evidence="11">Belongs to the glycosyltransferase 51 family.</text>
</comment>
<keyword evidence="9 11" id="KW-0472">Membrane</keyword>
<evidence type="ECO:0000256" key="2">
    <source>
        <dbReference type="ARBA" id="ARBA00022519"/>
    </source>
</evidence>
<keyword evidence="8 11" id="KW-1133">Transmembrane helix</keyword>
<protein>
    <recommendedName>
        <fullName evidence="11">Biosynthetic peptidoglycan transglycosylase</fullName>
        <ecNumber evidence="11">2.4.99.28</ecNumber>
    </recommendedName>
    <alternativeName>
        <fullName evidence="11">Glycan polymerase</fullName>
    </alternativeName>
    <alternativeName>
        <fullName evidence="11">Peptidoglycan glycosyltransferase MtgA</fullName>
        <shortName evidence="11">PGT</shortName>
    </alternativeName>
</protein>
<feature type="domain" description="Glycosyl transferase family 51" evidence="12">
    <location>
        <begin position="55"/>
        <end position="205"/>
    </location>
</feature>
<gene>
    <name evidence="11" type="primary">mtgA</name>
    <name evidence="13" type="ORF">SAMN06295955_101171</name>
</gene>
<keyword evidence="10 11" id="KW-0961">Cell wall biogenesis/degradation</keyword>
<keyword evidence="2 11" id="KW-0997">Cell inner membrane</keyword>
<evidence type="ECO:0000259" key="12">
    <source>
        <dbReference type="Pfam" id="PF00912"/>
    </source>
</evidence>
<dbReference type="InterPro" id="IPR011812">
    <property type="entry name" value="Pep_trsgly"/>
</dbReference>
<dbReference type="Gene3D" id="1.10.3810.10">
    <property type="entry name" value="Biosynthetic peptidoglycan transglycosylase-like"/>
    <property type="match status" value="1"/>
</dbReference>
<dbReference type="InterPro" id="IPR036950">
    <property type="entry name" value="PBP_transglycosylase"/>
</dbReference>
<keyword evidence="14" id="KW-1185">Reference proteome</keyword>
<dbReference type="GO" id="GO:0071555">
    <property type="term" value="P:cell wall organization"/>
    <property type="evidence" value="ECO:0007669"/>
    <property type="project" value="UniProtKB-KW"/>
</dbReference>
<dbReference type="InterPro" id="IPR023346">
    <property type="entry name" value="Lysozyme-like_dom_sf"/>
</dbReference>
<dbReference type="PANTHER" id="PTHR30400:SF0">
    <property type="entry name" value="BIOSYNTHETIC PEPTIDOGLYCAN TRANSGLYCOSYLASE"/>
    <property type="match status" value="1"/>
</dbReference>
<keyword evidence="6 11" id="KW-0133">Cell shape</keyword>
<keyword evidence="5 11" id="KW-0812">Transmembrane</keyword>
<organism evidence="13 14">
    <name type="scientific">Sphingopyxis indica</name>
    <dbReference type="NCBI Taxonomy" id="436663"/>
    <lineage>
        <taxon>Bacteria</taxon>
        <taxon>Pseudomonadati</taxon>
        <taxon>Pseudomonadota</taxon>
        <taxon>Alphaproteobacteria</taxon>
        <taxon>Sphingomonadales</taxon>
        <taxon>Sphingomonadaceae</taxon>
        <taxon>Sphingopyxis</taxon>
    </lineage>
</organism>
<comment type="catalytic activity">
    <reaction evidence="11">
        <text>[GlcNAc-(1-&gt;4)-Mur2Ac(oyl-L-Ala-gamma-D-Glu-L-Lys-D-Ala-D-Ala)](n)-di-trans,octa-cis-undecaprenyl diphosphate + beta-D-GlcNAc-(1-&gt;4)-Mur2Ac(oyl-L-Ala-gamma-D-Glu-L-Lys-D-Ala-D-Ala)-di-trans,octa-cis-undecaprenyl diphosphate = [GlcNAc-(1-&gt;4)-Mur2Ac(oyl-L-Ala-gamma-D-Glu-L-Lys-D-Ala-D-Ala)](n+1)-di-trans,octa-cis-undecaprenyl diphosphate + di-trans,octa-cis-undecaprenyl diphosphate + H(+)</text>
        <dbReference type="Rhea" id="RHEA:23708"/>
        <dbReference type="Rhea" id="RHEA-COMP:9602"/>
        <dbReference type="Rhea" id="RHEA-COMP:9603"/>
        <dbReference type="ChEBI" id="CHEBI:15378"/>
        <dbReference type="ChEBI" id="CHEBI:58405"/>
        <dbReference type="ChEBI" id="CHEBI:60033"/>
        <dbReference type="ChEBI" id="CHEBI:78435"/>
        <dbReference type="EC" id="2.4.99.28"/>
    </reaction>
</comment>
<dbReference type="EMBL" id="FZPA01000001">
    <property type="protein sequence ID" value="SNS29264.1"/>
    <property type="molecule type" value="Genomic_DNA"/>
</dbReference>
<evidence type="ECO:0000256" key="10">
    <source>
        <dbReference type="ARBA" id="ARBA00023316"/>
    </source>
</evidence>
<dbReference type="SUPFAM" id="SSF53955">
    <property type="entry name" value="Lysozyme-like"/>
    <property type="match status" value="1"/>
</dbReference>
<evidence type="ECO:0000256" key="3">
    <source>
        <dbReference type="ARBA" id="ARBA00022676"/>
    </source>
</evidence>
<evidence type="ECO:0000256" key="4">
    <source>
        <dbReference type="ARBA" id="ARBA00022679"/>
    </source>
</evidence>
<dbReference type="RefSeq" id="WP_089214101.1">
    <property type="nucleotide sequence ID" value="NZ_CP076394.1"/>
</dbReference>
<dbReference type="UniPathway" id="UPA00219"/>
<feature type="transmembrane region" description="Helical" evidence="11">
    <location>
        <begin position="21"/>
        <end position="39"/>
    </location>
</feature>
<evidence type="ECO:0000256" key="8">
    <source>
        <dbReference type="ARBA" id="ARBA00022989"/>
    </source>
</evidence>
<comment type="subcellular location">
    <subcellularLocation>
        <location evidence="11">Cell inner membrane</location>
        <topology evidence="11">Single-pass membrane protein</topology>
    </subcellularLocation>
</comment>
<evidence type="ECO:0000313" key="13">
    <source>
        <dbReference type="EMBL" id="SNS29264.1"/>
    </source>
</evidence>
<dbReference type="GO" id="GO:0016763">
    <property type="term" value="F:pentosyltransferase activity"/>
    <property type="evidence" value="ECO:0007669"/>
    <property type="project" value="InterPro"/>
</dbReference>
<dbReference type="InterPro" id="IPR001264">
    <property type="entry name" value="Glyco_trans_51"/>
</dbReference>
<dbReference type="EC" id="2.4.99.28" evidence="11"/>
<dbReference type="Pfam" id="PF00912">
    <property type="entry name" value="Transgly"/>
    <property type="match status" value="1"/>
</dbReference>
<evidence type="ECO:0000313" key="14">
    <source>
        <dbReference type="Proteomes" id="UP000198339"/>
    </source>
</evidence>
<dbReference type="GO" id="GO:0008955">
    <property type="term" value="F:peptidoglycan glycosyltransferase activity"/>
    <property type="evidence" value="ECO:0007669"/>
    <property type="project" value="UniProtKB-UniRule"/>
</dbReference>
<dbReference type="GO" id="GO:0009252">
    <property type="term" value="P:peptidoglycan biosynthetic process"/>
    <property type="evidence" value="ECO:0007669"/>
    <property type="project" value="UniProtKB-UniRule"/>
</dbReference>
<comment type="function">
    <text evidence="11">Peptidoglycan polymerase that catalyzes glycan chain elongation from lipid-linked precursors.</text>
</comment>
<dbReference type="HAMAP" id="MF_00766">
    <property type="entry name" value="PGT_MtgA"/>
    <property type="match status" value="1"/>
</dbReference>
<sequence length="235" mass="26472">MSPATKARRRKLPWYLRPFKWLLWFIAISAAWVLLYAVVPPPVTFTMLADSGGITKDWTGLSHIDRNMVRAVIAAEDGKFCSHNGFDREAIEQAIERNAKGKKLRGGSTISQQTAKNVFLWQGSGWARYVRKVPEVWFTFLIETIWGKRRIMEVYLNVAETGIGTYGVEAGAQRYFKHGAGKLTPAEAARIAAILPLPKKREAISPSGFTRRYGNTIRARIGVVRRDGLDACVYR</sequence>
<evidence type="ECO:0000256" key="5">
    <source>
        <dbReference type="ARBA" id="ARBA00022692"/>
    </source>
</evidence>
<comment type="pathway">
    <text evidence="11">Cell wall biogenesis; peptidoglycan biosynthesis.</text>
</comment>
<evidence type="ECO:0000256" key="11">
    <source>
        <dbReference type="HAMAP-Rule" id="MF_00766"/>
    </source>
</evidence>
<keyword evidence="4 11" id="KW-0808">Transferase</keyword>
<evidence type="ECO:0000256" key="1">
    <source>
        <dbReference type="ARBA" id="ARBA00022475"/>
    </source>
</evidence>
<keyword evidence="3 11" id="KW-0328">Glycosyltransferase</keyword>
<evidence type="ECO:0000256" key="9">
    <source>
        <dbReference type="ARBA" id="ARBA00023136"/>
    </source>
</evidence>
<dbReference type="Proteomes" id="UP000198339">
    <property type="component" value="Unassembled WGS sequence"/>
</dbReference>
<evidence type="ECO:0000256" key="7">
    <source>
        <dbReference type="ARBA" id="ARBA00022984"/>
    </source>
</evidence>
<name>A0A239DBN5_9SPHN</name>